<dbReference type="Proteomes" id="UP000013307">
    <property type="component" value="Chromosome"/>
</dbReference>
<dbReference type="EMBL" id="CP005290">
    <property type="protein sequence ID" value="AGK60622.1"/>
    <property type="molecule type" value="Genomic_DNA"/>
</dbReference>
<dbReference type="AlphaFoldDB" id="N0BEE4"/>
<gene>
    <name evidence="1" type="ORF">Asulf_00602</name>
</gene>
<dbReference type="RefSeq" id="WP_015590221.1">
    <property type="nucleotide sequence ID" value="NC_021169.1"/>
</dbReference>
<dbReference type="GeneID" id="15392245"/>
<reference evidence="1 2" key="1">
    <citation type="journal article" date="2013" name="Genome Announc.">
        <title>Complete Genome Sequence of the Thermophilic and Facultatively Chemolithoautotrophic Sulfate Reducer Archaeoglobus sulfaticallidus Strain PM70-1T.</title>
        <authorList>
            <person name="Stokke R."/>
            <person name="Hocking W.P."/>
            <person name="Steinsbu B.O."/>
            <person name="Steen I.H."/>
        </authorList>
    </citation>
    <scope>NUCLEOTIDE SEQUENCE [LARGE SCALE GENOMIC DNA]</scope>
    <source>
        <strain evidence="1">PM70-1</strain>
    </source>
</reference>
<accession>N0BEE4</accession>
<dbReference type="KEGG" id="ast:Asulf_00602"/>
<evidence type="ECO:0000313" key="2">
    <source>
        <dbReference type="Proteomes" id="UP000013307"/>
    </source>
</evidence>
<evidence type="ECO:0000313" key="1">
    <source>
        <dbReference type="EMBL" id="AGK60622.1"/>
    </source>
</evidence>
<dbReference type="HOGENOM" id="CLU_2475824_0_0_2"/>
<sequence>MRAEEFTDEDIVEVIDELVALYSSNLEQFREKLSPVALRDMEQLMSRLILKFIFLANNASEEDVTMIKAVKSCLELFTMASFERKGV</sequence>
<dbReference type="STRING" id="387631.Asulf_00602"/>
<name>N0BEE4_9EURY</name>
<organism evidence="1 2">
    <name type="scientific">Archaeoglobus sulfaticallidus PM70-1</name>
    <dbReference type="NCBI Taxonomy" id="387631"/>
    <lineage>
        <taxon>Archaea</taxon>
        <taxon>Methanobacteriati</taxon>
        <taxon>Methanobacteriota</taxon>
        <taxon>Archaeoglobi</taxon>
        <taxon>Archaeoglobales</taxon>
        <taxon>Archaeoglobaceae</taxon>
        <taxon>Archaeoglobus</taxon>
    </lineage>
</organism>
<protein>
    <submittedName>
        <fullName evidence="1">Uncharacterized protein</fullName>
    </submittedName>
</protein>
<proteinExistence type="predicted"/>
<keyword evidence="2" id="KW-1185">Reference proteome</keyword>